<name>A0A6A7BUQ3_9PEZI</name>
<dbReference type="GO" id="GO:0008270">
    <property type="term" value="F:zinc ion binding"/>
    <property type="evidence" value="ECO:0007669"/>
    <property type="project" value="UniProtKB-KW"/>
</dbReference>
<evidence type="ECO:0000256" key="1">
    <source>
        <dbReference type="ARBA" id="ARBA00002343"/>
    </source>
</evidence>
<dbReference type="PANTHER" id="PTHR12170">
    <property type="entry name" value="MACROPHAGE ERYTHROBLAST ATTACHER-RELATED"/>
    <property type="match status" value="1"/>
</dbReference>
<comment type="function">
    <text evidence="1">Involved in the proteasome-dependent degradation of fructose-1,6-bisphosphatase.</text>
</comment>
<sequence>MDENRLDADVQQALERALLRVPHERLRLNLKSAQRHIEVAKTQKTFAGDKDVLQADRAVEMIDVTLGKARTLKQKLGSLVQEEQKLCSQQRARIEHLQDLHAISSVADPRYDGWARTRLNRLLVDHMLRLGYVEAAQKMAQETETENLTDIDLFVESSRIEKSLRKGELKPCLAWCTEHKQMLKKLKSTLDLDLRQQQLIESARSGDSSVLVDALKHARTHFSSKSAPGDQKFGLEAGGLLAHSPDMAVQPYHGLYSPSRYAELADKFVQTQLELVGALDVALLHPVLLSGISALKTPQCSSARREINNTKALSMAVTSSTCPICSPELNELARPLPFGHHDKSHVDEDLVVLPNGRVINHGRLQLLNQKLKVPKGKIRDPFSTTGEEWIESVVRKVFVF</sequence>
<keyword evidence="7" id="KW-0862">Zinc</keyword>
<dbReference type="InterPro" id="IPR006595">
    <property type="entry name" value="CTLH_C"/>
</dbReference>
<dbReference type="PROSITE" id="PS50896">
    <property type="entry name" value="LISH"/>
    <property type="match status" value="1"/>
</dbReference>
<dbReference type="SMART" id="SM00668">
    <property type="entry name" value="CTLH"/>
    <property type="match status" value="1"/>
</dbReference>
<evidence type="ECO:0000256" key="8">
    <source>
        <dbReference type="PROSITE-ProRule" id="PRU01215"/>
    </source>
</evidence>
<dbReference type="SMART" id="SM00667">
    <property type="entry name" value="LisH"/>
    <property type="match status" value="1"/>
</dbReference>
<evidence type="ECO:0000256" key="7">
    <source>
        <dbReference type="ARBA" id="ARBA00022833"/>
    </source>
</evidence>
<dbReference type="PROSITE" id="PS51867">
    <property type="entry name" value="ZF_RING_GID"/>
    <property type="match status" value="1"/>
</dbReference>
<evidence type="ECO:0000313" key="12">
    <source>
        <dbReference type="Proteomes" id="UP000799421"/>
    </source>
</evidence>
<evidence type="ECO:0000259" key="9">
    <source>
        <dbReference type="PROSITE" id="PS50897"/>
    </source>
</evidence>
<dbReference type="InterPro" id="IPR045098">
    <property type="entry name" value="Fyv10_fam"/>
</dbReference>
<dbReference type="InterPro" id="IPR044063">
    <property type="entry name" value="ZF_RING_GID"/>
</dbReference>
<dbReference type="GO" id="GO:0005634">
    <property type="term" value="C:nucleus"/>
    <property type="evidence" value="ECO:0007669"/>
    <property type="project" value="TreeGrafter"/>
</dbReference>
<dbReference type="GO" id="GO:0061630">
    <property type="term" value="F:ubiquitin protein ligase activity"/>
    <property type="evidence" value="ECO:0007669"/>
    <property type="project" value="InterPro"/>
</dbReference>
<evidence type="ECO:0000259" key="10">
    <source>
        <dbReference type="PROSITE" id="PS51867"/>
    </source>
</evidence>
<evidence type="ECO:0000256" key="2">
    <source>
        <dbReference type="ARBA" id="ARBA00004496"/>
    </source>
</evidence>
<protein>
    <submittedName>
        <fullName evidence="11">Protein FYV10</fullName>
    </submittedName>
</protein>
<dbReference type="GO" id="GO:0005737">
    <property type="term" value="C:cytoplasm"/>
    <property type="evidence" value="ECO:0007669"/>
    <property type="project" value="UniProtKB-SubCell"/>
</dbReference>
<keyword evidence="4" id="KW-0963">Cytoplasm</keyword>
<accession>A0A6A7BUQ3</accession>
<comment type="similarity">
    <text evidence="3">Belongs to the FYV10 family.</text>
</comment>
<gene>
    <name evidence="11" type="ORF">K470DRAFT_278553</name>
</gene>
<keyword evidence="6 8" id="KW-0863">Zinc-finger</keyword>
<keyword evidence="12" id="KW-1185">Reference proteome</keyword>
<comment type="subcellular location">
    <subcellularLocation>
        <location evidence="2">Cytoplasm</location>
    </subcellularLocation>
</comment>
<evidence type="ECO:0000256" key="4">
    <source>
        <dbReference type="ARBA" id="ARBA00022490"/>
    </source>
</evidence>
<dbReference type="EMBL" id="MU006010">
    <property type="protein sequence ID" value="KAF2858445.1"/>
    <property type="molecule type" value="Genomic_DNA"/>
</dbReference>
<keyword evidence="5" id="KW-0479">Metal-binding</keyword>
<dbReference type="PROSITE" id="PS50897">
    <property type="entry name" value="CTLH"/>
    <property type="match status" value="1"/>
</dbReference>
<feature type="domain" description="CTLH" evidence="9">
    <location>
        <begin position="154"/>
        <end position="210"/>
    </location>
</feature>
<proteinExistence type="inferred from homology"/>
<organism evidence="11 12">
    <name type="scientific">Piedraia hortae CBS 480.64</name>
    <dbReference type="NCBI Taxonomy" id="1314780"/>
    <lineage>
        <taxon>Eukaryota</taxon>
        <taxon>Fungi</taxon>
        <taxon>Dikarya</taxon>
        <taxon>Ascomycota</taxon>
        <taxon>Pezizomycotina</taxon>
        <taxon>Dothideomycetes</taxon>
        <taxon>Dothideomycetidae</taxon>
        <taxon>Capnodiales</taxon>
        <taxon>Piedraiaceae</taxon>
        <taxon>Piedraia</taxon>
    </lineage>
</organism>
<dbReference type="InterPro" id="IPR024964">
    <property type="entry name" value="CTLH/CRA"/>
</dbReference>
<dbReference type="PANTHER" id="PTHR12170:SF2">
    <property type="entry name" value="E3 UBIQUITIN-PROTEIN TRANSFERASE MAEA"/>
    <property type="match status" value="1"/>
</dbReference>
<dbReference type="GO" id="GO:0043161">
    <property type="term" value="P:proteasome-mediated ubiquitin-dependent protein catabolic process"/>
    <property type="evidence" value="ECO:0007669"/>
    <property type="project" value="InterPro"/>
</dbReference>
<feature type="zinc finger region" description="RING-Gid-type" evidence="8">
    <location>
        <begin position="322"/>
        <end position="383"/>
    </location>
</feature>
<feature type="domain" description="RING-Gid-type" evidence="10">
    <location>
        <begin position="322"/>
        <end position="383"/>
    </location>
</feature>
<dbReference type="Pfam" id="PF10607">
    <property type="entry name" value="CTLH"/>
    <property type="match status" value="1"/>
</dbReference>
<dbReference type="Proteomes" id="UP000799421">
    <property type="component" value="Unassembled WGS sequence"/>
</dbReference>
<evidence type="ECO:0000256" key="3">
    <source>
        <dbReference type="ARBA" id="ARBA00010615"/>
    </source>
</evidence>
<dbReference type="AlphaFoldDB" id="A0A6A7BUQ3"/>
<dbReference type="InterPro" id="IPR006594">
    <property type="entry name" value="LisH"/>
</dbReference>
<evidence type="ECO:0000256" key="5">
    <source>
        <dbReference type="ARBA" id="ARBA00022723"/>
    </source>
</evidence>
<evidence type="ECO:0000313" key="11">
    <source>
        <dbReference type="EMBL" id="KAF2858445.1"/>
    </source>
</evidence>
<dbReference type="OrthoDB" id="1933455at2759"/>
<dbReference type="GO" id="GO:0034657">
    <property type="term" value="C:GID complex"/>
    <property type="evidence" value="ECO:0007669"/>
    <property type="project" value="TreeGrafter"/>
</dbReference>
<evidence type="ECO:0000256" key="6">
    <source>
        <dbReference type="ARBA" id="ARBA00022771"/>
    </source>
</evidence>
<reference evidence="11" key="1">
    <citation type="journal article" date="2020" name="Stud. Mycol.">
        <title>101 Dothideomycetes genomes: a test case for predicting lifestyles and emergence of pathogens.</title>
        <authorList>
            <person name="Haridas S."/>
            <person name="Albert R."/>
            <person name="Binder M."/>
            <person name="Bloem J."/>
            <person name="Labutti K."/>
            <person name="Salamov A."/>
            <person name="Andreopoulos B."/>
            <person name="Baker S."/>
            <person name="Barry K."/>
            <person name="Bills G."/>
            <person name="Bluhm B."/>
            <person name="Cannon C."/>
            <person name="Castanera R."/>
            <person name="Culley D."/>
            <person name="Daum C."/>
            <person name="Ezra D."/>
            <person name="Gonzalez J."/>
            <person name="Henrissat B."/>
            <person name="Kuo A."/>
            <person name="Liang C."/>
            <person name="Lipzen A."/>
            <person name="Lutzoni F."/>
            <person name="Magnuson J."/>
            <person name="Mondo S."/>
            <person name="Nolan M."/>
            <person name="Ohm R."/>
            <person name="Pangilinan J."/>
            <person name="Park H.-J."/>
            <person name="Ramirez L."/>
            <person name="Alfaro M."/>
            <person name="Sun H."/>
            <person name="Tritt A."/>
            <person name="Yoshinaga Y."/>
            <person name="Zwiers L.-H."/>
            <person name="Turgeon B."/>
            <person name="Goodwin S."/>
            <person name="Spatafora J."/>
            <person name="Crous P."/>
            <person name="Grigoriev I."/>
        </authorList>
    </citation>
    <scope>NUCLEOTIDE SEQUENCE</scope>
    <source>
        <strain evidence="11">CBS 480.64</strain>
    </source>
</reference>